<reference evidence="5 6" key="1">
    <citation type="submission" date="2012-06" db="EMBL/GenBank/DDBJ databases">
        <title>Finished chromosome of genome of Crinalium epipsammum PCC 9333.</title>
        <authorList>
            <consortium name="US DOE Joint Genome Institute"/>
            <person name="Gugger M."/>
            <person name="Coursin T."/>
            <person name="Rippka R."/>
            <person name="Tandeau De Marsac N."/>
            <person name="Huntemann M."/>
            <person name="Wei C.-L."/>
            <person name="Han J."/>
            <person name="Detter J.C."/>
            <person name="Han C."/>
            <person name="Tapia R."/>
            <person name="Davenport K."/>
            <person name="Daligault H."/>
            <person name="Erkkila T."/>
            <person name="Gu W."/>
            <person name="Munk A.C.C."/>
            <person name="Teshima H."/>
            <person name="Xu Y."/>
            <person name="Chain P."/>
            <person name="Chen A."/>
            <person name="Krypides N."/>
            <person name="Mavromatis K."/>
            <person name="Markowitz V."/>
            <person name="Szeto E."/>
            <person name="Ivanova N."/>
            <person name="Mikhailova N."/>
            <person name="Ovchinnikova G."/>
            <person name="Pagani I."/>
            <person name="Pati A."/>
            <person name="Goodwin L."/>
            <person name="Peters L."/>
            <person name="Pitluck S."/>
            <person name="Woyke T."/>
            <person name="Kerfeld C."/>
        </authorList>
    </citation>
    <scope>NUCLEOTIDE SEQUENCE [LARGE SCALE GENOMIC DNA]</scope>
    <source>
        <strain evidence="5 6">PCC 9333</strain>
    </source>
</reference>
<evidence type="ECO:0000256" key="2">
    <source>
        <dbReference type="ARBA" id="ARBA00022729"/>
    </source>
</evidence>
<evidence type="ECO:0000259" key="4">
    <source>
        <dbReference type="PROSITE" id="PS51677"/>
    </source>
</evidence>
<dbReference type="SUPFAM" id="SSF53448">
    <property type="entry name" value="Nucleotide-diphospho-sugar transferases"/>
    <property type="match status" value="1"/>
</dbReference>
<dbReference type="InterPro" id="IPR008715">
    <property type="entry name" value="SAM-MeTfrase_NodS-like"/>
</dbReference>
<dbReference type="GO" id="GO:0009312">
    <property type="term" value="P:oligosaccharide biosynthetic process"/>
    <property type="evidence" value="ECO:0007669"/>
    <property type="project" value="InterPro"/>
</dbReference>
<evidence type="ECO:0000256" key="3">
    <source>
        <dbReference type="SAM" id="MobiDB-lite"/>
    </source>
</evidence>
<comment type="subcellular location">
    <subcellularLocation>
        <location evidence="1">Secreted</location>
    </subcellularLocation>
</comment>
<dbReference type="OrthoDB" id="536969at2"/>
<dbReference type="InterPro" id="IPR051398">
    <property type="entry name" value="Polysacch_Deacetylase"/>
</dbReference>
<dbReference type="PANTHER" id="PTHR34216:SF3">
    <property type="entry name" value="POLY-BETA-1,6-N-ACETYL-D-GLUCOSAMINE N-DEACETYLASE"/>
    <property type="match status" value="1"/>
</dbReference>
<keyword evidence="6" id="KW-1185">Reference proteome</keyword>
<dbReference type="SUPFAM" id="SSF53335">
    <property type="entry name" value="S-adenosyl-L-methionine-dependent methyltransferases"/>
    <property type="match status" value="1"/>
</dbReference>
<dbReference type="Pfam" id="PF05401">
    <property type="entry name" value="NodS"/>
    <property type="match status" value="1"/>
</dbReference>
<name>K9VVT7_9CYAN</name>
<dbReference type="CDD" id="cd10918">
    <property type="entry name" value="CE4_NodB_like_5s_6s"/>
    <property type="match status" value="1"/>
</dbReference>
<dbReference type="SUPFAM" id="SSF88713">
    <property type="entry name" value="Glycoside hydrolase/deacetylase"/>
    <property type="match status" value="1"/>
</dbReference>
<dbReference type="InterPro" id="IPR029044">
    <property type="entry name" value="Nucleotide-diphossugar_trans"/>
</dbReference>
<dbReference type="eggNOG" id="COG1215">
    <property type="taxonomic scope" value="Bacteria"/>
</dbReference>
<dbReference type="Pfam" id="PF01522">
    <property type="entry name" value="Polysacc_deac_1"/>
    <property type="match status" value="1"/>
</dbReference>
<dbReference type="RefSeq" id="WP_015201801.1">
    <property type="nucleotide sequence ID" value="NC_019753.1"/>
</dbReference>
<evidence type="ECO:0000313" key="6">
    <source>
        <dbReference type="Proteomes" id="UP000010472"/>
    </source>
</evidence>
<gene>
    <name evidence="5" type="ORF">Cri9333_0759</name>
</gene>
<organism evidence="5 6">
    <name type="scientific">Crinalium epipsammum PCC 9333</name>
    <dbReference type="NCBI Taxonomy" id="1173022"/>
    <lineage>
        <taxon>Bacteria</taxon>
        <taxon>Bacillati</taxon>
        <taxon>Cyanobacteriota</taxon>
        <taxon>Cyanophyceae</taxon>
        <taxon>Gomontiellales</taxon>
        <taxon>Gomontiellaceae</taxon>
        <taxon>Crinalium</taxon>
    </lineage>
</organism>
<dbReference type="GO" id="GO:0008757">
    <property type="term" value="F:S-adenosylmethionine-dependent methyltransferase activity"/>
    <property type="evidence" value="ECO:0007669"/>
    <property type="project" value="InterPro"/>
</dbReference>
<dbReference type="PROSITE" id="PS51677">
    <property type="entry name" value="NODB"/>
    <property type="match status" value="1"/>
</dbReference>
<dbReference type="Gene3D" id="3.90.550.10">
    <property type="entry name" value="Spore Coat Polysaccharide Biosynthesis Protein SpsA, Chain A"/>
    <property type="match status" value="1"/>
</dbReference>
<dbReference type="STRING" id="1173022.Cri9333_0759"/>
<dbReference type="eggNOG" id="COG0726">
    <property type="taxonomic scope" value="Bacteria"/>
</dbReference>
<keyword evidence="2" id="KW-0732">Signal</keyword>
<feature type="domain" description="NodB homology" evidence="4">
    <location>
        <begin position="995"/>
        <end position="1168"/>
    </location>
</feature>
<dbReference type="PATRIC" id="fig|1173022.3.peg.827"/>
<dbReference type="AlphaFoldDB" id="K9VVT7"/>
<protein>
    <submittedName>
        <fullName evidence="5">Glycosyl transferase family 2</fullName>
    </submittedName>
</protein>
<feature type="region of interest" description="Disordered" evidence="3">
    <location>
        <begin position="226"/>
        <end position="245"/>
    </location>
</feature>
<dbReference type="InterPro" id="IPR002509">
    <property type="entry name" value="NODB_dom"/>
</dbReference>
<feature type="region of interest" description="Disordered" evidence="3">
    <location>
        <begin position="908"/>
        <end position="929"/>
    </location>
</feature>
<accession>K9VVT7</accession>
<dbReference type="Gene3D" id="3.20.20.370">
    <property type="entry name" value="Glycoside hydrolase/deacetylase"/>
    <property type="match status" value="1"/>
</dbReference>
<dbReference type="EMBL" id="CP003620">
    <property type="protein sequence ID" value="AFZ11679.1"/>
    <property type="molecule type" value="Genomic_DNA"/>
</dbReference>
<dbReference type="InterPro" id="IPR001173">
    <property type="entry name" value="Glyco_trans_2-like"/>
</dbReference>
<dbReference type="HOGENOM" id="CLU_296984_0_0_3"/>
<evidence type="ECO:0000256" key="1">
    <source>
        <dbReference type="ARBA" id="ARBA00004613"/>
    </source>
</evidence>
<dbReference type="PANTHER" id="PTHR34216">
    <property type="match status" value="1"/>
</dbReference>
<proteinExistence type="predicted"/>
<dbReference type="InterPro" id="IPR011330">
    <property type="entry name" value="Glyco_hydro/deAcase_b/a-brl"/>
</dbReference>
<dbReference type="CDD" id="cd02440">
    <property type="entry name" value="AdoMet_MTases"/>
    <property type="match status" value="1"/>
</dbReference>
<dbReference type="KEGG" id="cep:Cri9333_0759"/>
<evidence type="ECO:0000313" key="5">
    <source>
        <dbReference type="EMBL" id="AFZ11679.1"/>
    </source>
</evidence>
<sequence length="1168" mass="129998">MNVSIVIPAYNAAETITETLASVQAQTMPNWEAIVVNDGSSDETEAIANQFAAKDSRIRIISQPNQGVSAARNTGISLANFDWLSFLDADDWLSPQHLKRMTTVLAADSSLDAVHCGMRQVDLDGNTFLDKYVPELTNLFPVFARRCPLLMHACVFRKALADSVGGFDISLSTSEDWDFWQRITRTGARFGAVKEILAFYRMRPNSLSRDGNSTFANATRVLAQGYSPDPRVPNPHPSHAEGEPKEALARLRLEKSSWHAGLLIGSGKDARHLLKLLVNDRAPNLWPSIIAHRIFRSVLVFTCQLPAAWEKLWPSVESPIKDFLVALEAQSLAVGLARRASTILERMVLQHSQVREPLTIGTTYALRLEVTEPISDICPTVGAERLHCIVEMEGTELGRLELPICDGLVASWVIKDAIAAQFAGQILGRFFEHTVYREEHRSRGALEQGSKSNAQSNEQIDWTVFLQQIWERPDWPSERFYNPEAVEEAIALKRIESGWLIVEISEELPDVEVAVPQLDVVLTVGGVAIGSVSIPVEQNFVSAQALRVALTRASELELCRACVREGLLGRPLGESISLRSRLSEAAMAQAQSPEWFASTRPAVISTELLSPNTVVLGRRRGAMGTSASRRAILPGAVSRELVEMAQVLGEPVMQIPPHGTLPERVIYAPELIERPSERPTSSSRQSASVRTRFHGRAFFETWFSTQPDPWKYTSPYEQTKYEQTLSLLPSTQIGKALELACAEGHFTVQLAPRVESLIAADISQIALDRADERCRDLQNISFQHLDMTKDPLPGHFDLIVCSEVLYYLKDLEELKVIASKIANALEPGGYLLMANAHLLVDEPDKTGFDWGNPFGGKVIGETFASIPTLRLVKEIWAPLYRVQLFQRHPWQHHTPDIVKLTEQPAPLSPKQQSGVRWHGGQPPRRGKPQTVVTQRLPILMYHRVAPTGSATMNRYRVTPEAFEEQLRYLQDAGFYSVAWEDWQSAMAVRRPLPGRAVAITFDDGYLDFFHYALPLLKQYGFTATVFLVTEHVGSSNTWDAAYGEEIPLLGWSEIRQLQNEGVEFGSHSVSHSPLTALSVAEIVQEAARSRSILERQLGVSVQTFAYPYGDFDPVVQHLIGACGYTFGLSCRSGLSQFQDELLALPRIEVRGSDSFQEFVTKLSFKSNS</sequence>
<dbReference type="Pfam" id="PF00535">
    <property type="entry name" value="Glycos_transf_2"/>
    <property type="match status" value="1"/>
</dbReference>
<dbReference type="GO" id="GO:0016810">
    <property type="term" value="F:hydrolase activity, acting on carbon-nitrogen (but not peptide) bonds"/>
    <property type="evidence" value="ECO:0007669"/>
    <property type="project" value="InterPro"/>
</dbReference>
<keyword evidence="5" id="KW-0808">Transferase</keyword>
<dbReference type="eggNOG" id="COG0500">
    <property type="taxonomic scope" value="Bacteria"/>
</dbReference>
<dbReference type="Gene3D" id="3.40.50.150">
    <property type="entry name" value="Vaccinia Virus protein VP39"/>
    <property type="match status" value="1"/>
</dbReference>
<dbReference type="Proteomes" id="UP000010472">
    <property type="component" value="Chromosome"/>
</dbReference>
<dbReference type="GO" id="GO:0005576">
    <property type="term" value="C:extracellular region"/>
    <property type="evidence" value="ECO:0007669"/>
    <property type="project" value="UniProtKB-SubCell"/>
</dbReference>
<dbReference type="InterPro" id="IPR029063">
    <property type="entry name" value="SAM-dependent_MTases_sf"/>
</dbReference>